<feature type="compositionally biased region" description="Acidic residues" evidence="1">
    <location>
        <begin position="1"/>
        <end position="11"/>
    </location>
</feature>
<reference evidence="2 3" key="1">
    <citation type="submission" date="2024-02" db="EMBL/GenBank/DDBJ databases">
        <title>Discinaceae phylogenomics.</title>
        <authorList>
            <person name="Dirks A.C."/>
            <person name="James T.Y."/>
        </authorList>
    </citation>
    <scope>NUCLEOTIDE SEQUENCE [LARGE SCALE GENOMIC DNA]</scope>
    <source>
        <strain evidence="2 3">ACD0624</strain>
    </source>
</reference>
<feature type="region of interest" description="Disordered" evidence="1">
    <location>
        <begin position="1"/>
        <end position="58"/>
    </location>
</feature>
<organism evidence="2 3">
    <name type="scientific">Discina gigas</name>
    <dbReference type="NCBI Taxonomy" id="1032678"/>
    <lineage>
        <taxon>Eukaryota</taxon>
        <taxon>Fungi</taxon>
        <taxon>Dikarya</taxon>
        <taxon>Ascomycota</taxon>
        <taxon>Pezizomycotina</taxon>
        <taxon>Pezizomycetes</taxon>
        <taxon>Pezizales</taxon>
        <taxon>Discinaceae</taxon>
        <taxon>Discina</taxon>
    </lineage>
</organism>
<protein>
    <submittedName>
        <fullName evidence="2">Uncharacterized protein</fullName>
    </submittedName>
</protein>
<dbReference type="EMBL" id="JBBBZM010000039">
    <property type="protein sequence ID" value="KAL0637070.1"/>
    <property type="molecule type" value="Genomic_DNA"/>
</dbReference>
<accession>A0ABR3GMC5</accession>
<name>A0ABR3GMC5_9PEZI</name>
<evidence type="ECO:0000313" key="2">
    <source>
        <dbReference type="EMBL" id="KAL0637070.1"/>
    </source>
</evidence>
<evidence type="ECO:0000256" key="1">
    <source>
        <dbReference type="SAM" id="MobiDB-lite"/>
    </source>
</evidence>
<proteinExistence type="predicted"/>
<feature type="compositionally biased region" description="Basic residues" evidence="1">
    <location>
        <begin position="42"/>
        <end position="51"/>
    </location>
</feature>
<sequence length="81" mass="9552">MTTGVDEEEEEVDHRVVAVDNREGEEDEEEEEERSVVVERRTGRRGWRKRGRADTGRPSFSRRATHYWGCFQVCGRMLHLC</sequence>
<gene>
    <name evidence="2" type="ORF">Q9L58_003893</name>
</gene>
<dbReference type="Proteomes" id="UP001447188">
    <property type="component" value="Unassembled WGS sequence"/>
</dbReference>
<evidence type="ECO:0000313" key="3">
    <source>
        <dbReference type="Proteomes" id="UP001447188"/>
    </source>
</evidence>
<feature type="compositionally biased region" description="Acidic residues" evidence="1">
    <location>
        <begin position="23"/>
        <end position="33"/>
    </location>
</feature>
<comment type="caution">
    <text evidence="2">The sequence shown here is derived from an EMBL/GenBank/DDBJ whole genome shotgun (WGS) entry which is preliminary data.</text>
</comment>
<feature type="compositionally biased region" description="Basic and acidic residues" evidence="1">
    <location>
        <begin position="12"/>
        <end position="22"/>
    </location>
</feature>
<keyword evidence="3" id="KW-1185">Reference proteome</keyword>